<dbReference type="Gene3D" id="3.30.420.40">
    <property type="match status" value="2"/>
</dbReference>
<dbReference type="Gene3D" id="1.10.10.10">
    <property type="entry name" value="Winged helix-like DNA-binding domain superfamily/Winged helix DNA-binding domain"/>
    <property type="match status" value="1"/>
</dbReference>
<dbReference type="RefSeq" id="WP_283203363.1">
    <property type="nucleotide sequence ID" value="NZ_JASGCB010000007.1"/>
</dbReference>
<gene>
    <name evidence="5" type="ORF">QID03_06125</name>
</gene>
<dbReference type="EMBL" id="JASGCB010000007">
    <property type="protein sequence ID" value="MDI9259761.1"/>
    <property type="molecule type" value="Genomic_DNA"/>
</dbReference>
<dbReference type="Proteomes" id="UP001529245">
    <property type="component" value="Unassembled WGS sequence"/>
</dbReference>
<dbReference type="CDD" id="cd00090">
    <property type="entry name" value="HTH_ARSR"/>
    <property type="match status" value="1"/>
</dbReference>
<dbReference type="Pfam" id="PF13412">
    <property type="entry name" value="HTH_24"/>
    <property type="match status" value="1"/>
</dbReference>
<keyword evidence="4" id="KW-0238">DNA-binding</keyword>
<dbReference type="SUPFAM" id="SSF53067">
    <property type="entry name" value="Actin-like ATPase domain"/>
    <property type="match status" value="1"/>
</dbReference>
<organism evidence="5 6">
    <name type="scientific">Alicyclobacillus sendaiensis PA2</name>
    <dbReference type="NCBI Taxonomy" id="3029425"/>
    <lineage>
        <taxon>Bacteria</taxon>
        <taxon>Bacillati</taxon>
        <taxon>Bacillota</taxon>
        <taxon>Bacilli</taxon>
        <taxon>Bacillales</taxon>
        <taxon>Alicyclobacillaceae</taxon>
        <taxon>Alicyclobacillus</taxon>
    </lineage>
</organism>
<evidence type="ECO:0000313" key="6">
    <source>
        <dbReference type="Proteomes" id="UP001529245"/>
    </source>
</evidence>
<reference evidence="5 6" key="1">
    <citation type="submission" date="2023-04" db="EMBL/GenBank/DDBJ databases">
        <title>A. sendaiensis sub sp. chiapanensis a novel subspecie with specific adaptation in bacterial cell wall isolated from an active volcano.</title>
        <authorList>
            <person name="Alvarez Gutierrez P.E."/>
            <person name="Ortiz Cortes L.Y."/>
        </authorList>
    </citation>
    <scope>NUCLEOTIDE SEQUENCE [LARGE SCALE GENOMIC DNA]</scope>
    <source>
        <strain evidence="5 6">PA2</strain>
    </source>
</reference>
<evidence type="ECO:0000256" key="3">
    <source>
        <dbReference type="ARBA" id="ARBA00022629"/>
    </source>
</evidence>
<evidence type="ECO:0000256" key="2">
    <source>
        <dbReference type="ARBA" id="ARBA00006479"/>
    </source>
</evidence>
<proteinExistence type="inferred from homology"/>
<comment type="function">
    <text evidence="1">Transcriptional repressor of xylose-utilizing enzymes.</text>
</comment>
<keyword evidence="6" id="KW-1185">Reference proteome</keyword>
<keyword evidence="3" id="KW-0859">Xylose metabolism</keyword>
<comment type="similarity">
    <text evidence="2">Belongs to the ROK (NagC/XylR) family.</text>
</comment>
<accession>A0ABT6XXF1</accession>
<keyword evidence="3" id="KW-0119">Carbohydrate metabolism</keyword>
<dbReference type="Pfam" id="PF00480">
    <property type="entry name" value="ROK"/>
    <property type="match status" value="1"/>
</dbReference>
<comment type="caution">
    <text evidence="5">The sequence shown here is derived from an EMBL/GenBank/DDBJ whole genome shotgun (WGS) entry which is preliminary data.</text>
</comment>
<dbReference type="PANTHER" id="PTHR18964">
    <property type="entry name" value="ROK (REPRESSOR, ORF, KINASE) FAMILY"/>
    <property type="match status" value="1"/>
</dbReference>
<dbReference type="InterPro" id="IPR011991">
    <property type="entry name" value="ArsR-like_HTH"/>
</dbReference>
<dbReference type="SUPFAM" id="SSF46785">
    <property type="entry name" value="Winged helix' DNA-binding domain"/>
    <property type="match status" value="1"/>
</dbReference>
<dbReference type="InterPro" id="IPR043129">
    <property type="entry name" value="ATPase_NBD"/>
</dbReference>
<dbReference type="InterPro" id="IPR036388">
    <property type="entry name" value="WH-like_DNA-bd_sf"/>
</dbReference>
<dbReference type="PANTHER" id="PTHR18964:SF149">
    <property type="entry name" value="BIFUNCTIONAL UDP-N-ACETYLGLUCOSAMINE 2-EPIMERASE_N-ACETYLMANNOSAMINE KINASE"/>
    <property type="match status" value="1"/>
</dbReference>
<evidence type="ECO:0000256" key="1">
    <source>
        <dbReference type="ARBA" id="ARBA00002486"/>
    </source>
</evidence>
<sequence>MKASPPLVRRLNERRIMNALREHKRLSRADLERQLNLSAPTISRIVDKLLHDGWIRELYPGESQTAGRKPILLDINPEGYGALGIELGRGMTRIVYTNMLAELRSSRIIWRTAEGANDLAQMVRAFLAEERLTGERLIGIGVAAPGASFPNREMIVPAPDLGTGWAEPQGAQYLRDEFGVPVYFANDANAAVLAETWFGAAQNAQHVAFVLADVGLGAGLAVSGSIYEGSARKAGEFSHTIVNLESDVKCEDGHTGCIESQASAKAIFARLKALREVHVNETIEHVVHRASAGIEPDASVIDKAFRYLAAGIANLVRAFDPEVVVLGGRMVMTSRVAYEKLRGYVHDCLWPERKRVTCARFGLDAVAMGAASLVLQTVYDHTQLVGT</sequence>
<dbReference type="InterPro" id="IPR036390">
    <property type="entry name" value="WH_DNA-bd_sf"/>
</dbReference>
<protein>
    <submittedName>
        <fullName evidence="5">ROK family transcriptional regulator</fullName>
    </submittedName>
</protein>
<name>A0ABT6XXF1_ALISE</name>
<evidence type="ECO:0000256" key="4">
    <source>
        <dbReference type="ARBA" id="ARBA00023125"/>
    </source>
</evidence>
<dbReference type="InterPro" id="IPR000600">
    <property type="entry name" value="ROK"/>
</dbReference>
<evidence type="ECO:0000313" key="5">
    <source>
        <dbReference type="EMBL" id="MDI9259761.1"/>
    </source>
</evidence>